<protein>
    <submittedName>
        <fullName evidence="1">Uncharacterized protein</fullName>
    </submittedName>
</protein>
<dbReference type="AlphaFoldDB" id="A0A0B1T2M5"/>
<sequence>MAADSIYTQEIVDVAEDFTRWHHATLGLFHLNVQLVQRNYLRVRLEYDGTKICVDGFTEGCLAFAGRAGERLCFSVEKTSH</sequence>
<reference evidence="1 2" key="1">
    <citation type="submission" date="2014-03" db="EMBL/GenBank/DDBJ databases">
        <title>Draft genome of the hookworm Oesophagostomum dentatum.</title>
        <authorList>
            <person name="Mitreva M."/>
        </authorList>
    </citation>
    <scope>NUCLEOTIDE SEQUENCE [LARGE SCALE GENOMIC DNA]</scope>
    <source>
        <strain evidence="1 2">OD-Hann</strain>
    </source>
</reference>
<organism evidence="1 2">
    <name type="scientific">Oesophagostomum dentatum</name>
    <name type="common">Nodular worm</name>
    <dbReference type="NCBI Taxonomy" id="61180"/>
    <lineage>
        <taxon>Eukaryota</taxon>
        <taxon>Metazoa</taxon>
        <taxon>Ecdysozoa</taxon>
        <taxon>Nematoda</taxon>
        <taxon>Chromadorea</taxon>
        <taxon>Rhabditida</taxon>
        <taxon>Rhabditina</taxon>
        <taxon>Rhabditomorpha</taxon>
        <taxon>Strongyloidea</taxon>
        <taxon>Strongylidae</taxon>
        <taxon>Oesophagostomum</taxon>
    </lineage>
</organism>
<proteinExistence type="predicted"/>
<name>A0A0B1T2M5_OESDE</name>
<accession>A0A0B1T2M5</accession>
<evidence type="ECO:0000313" key="1">
    <source>
        <dbReference type="EMBL" id="KHJ91494.1"/>
    </source>
</evidence>
<evidence type="ECO:0000313" key="2">
    <source>
        <dbReference type="Proteomes" id="UP000053660"/>
    </source>
</evidence>
<gene>
    <name evidence="1" type="ORF">OESDEN_08642</name>
</gene>
<dbReference type="EMBL" id="KN552018">
    <property type="protein sequence ID" value="KHJ91494.1"/>
    <property type="molecule type" value="Genomic_DNA"/>
</dbReference>
<dbReference type="Proteomes" id="UP000053660">
    <property type="component" value="Unassembled WGS sequence"/>
</dbReference>
<keyword evidence="2" id="KW-1185">Reference proteome</keyword>